<dbReference type="InterPro" id="IPR013752">
    <property type="entry name" value="KPA_reductase"/>
</dbReference>
<dbReference type="InterPro" id="IPR008927">
    <property type="entry name" value="6-PGluconate_DH-like_C_sf"/>
</dbReference>
<dbReference type="UniPathway" id="UPA00028">
    <property type="reaction ID" value="UER00004"/>
</dbReference>
<dbReference type="EC" id="1.1.1.169" evidence="3 10"/>
<evidence type="ECO:0000256" key="6">
    <source>
        <dbReference type="ARBA" id="ARBA00022857"/>
    </source>
</evidence>
<dbReference type="InterPro" id="IPR013332">
    <property type="entry name" value="KPR_N"/>
</dbReference>
<dbReference type="OrthoDB" id="6530772at2"/>
<name>A0A364NRJ2_9GAMM</name>
<dbReference type="NCBIfam" id="TIGR00745">
    <property type="entry name" value="apbA_panE"/>
    <property type="match status" value="1"/>
</dbReference>
<evidence type="ECO:0000256" key="3">
    <source>
        <dbReference type="ARBA" id="ARBA00013014"/>
    </source>
</evidence>
<dbReference type="SUPFAM" id="SSF51735">
    <property type="entry name" value="NAD(P)-binding Rossmann-fold domains"/>
    <property type="match status" value="1"/>
</dbReference>
<dbReference type="PROSITE" id="PS00858">
    <property type="entry name" value="PREPHENATE_DEHYDR_2"/>
    <property type="match status" value="1"/>
</dbReference>
<evidence type="ECO:0000256" key="9">
    <source>
        <dbReference type="ARBA" id="ARBA00048793"/>
    </source>
</evidence>
<dbReference type="GO" id="GO:0008677">
    <property type="term" value="F:2-dehydropantoate 2-reductase activity"/>
    <property type="evidence" value="ECO:0007669"/>
    <property type="project" value="UniProtKB-EC"/>
</dbReference>
<comment type="caution">
    <text evidence="13">The sequence shown here is derived from an EMBL/GenBank/DDBJ whole genome shotgun (WGS) entry which is preliminary data.</text>
</comment>
<keyword evidence="14" id="KW-1185">Reference proteome</keyword>
<dbReference type="InterPro" id="IPR013328">
    <property type="entry name" value="6PGD_dom2"/>
</dbReference>
<evidence type="ECO:0000256" key="1">
    <source>
        <dbReference type="ARBA" id="ARBA00004994"/>
    </source>
</evidence>
<dbReference type="InterPro" id="IPR003710">
    <property type="entry name" value="ApbA"/>
</dbReference>
<keyword evidence="6 10" id="KW-0521">NADP</keyword>
<evidence type="ECO:0000259" key="12">
    <source>
        <dbReference type="Pfam" id="PF08546"/>
    </source>
</evidence>
<protein>
    <recommendedName>
        <fullName evidence="4 10">2-dehydropantoate 2-reductase</fullName>
        <ecNumber evidence="3 10">1.1.1.169</ecNumber>
    </recommendedName>
    <alternativeName>
        <fullName evidence="8 10">Ketopantoate reductase</fullName>
    </alternativeName>
</protein>
<keyword evidence="7 10" id="KW-0560">Oxidoreductase</keyword>
<dbReference type="GO" id="GO:0005737">
    <property type="term" value="C:cytoplasm"/>
    <property type="evidence" value="ECO:0007669"/>
    <property type="project" value="TreeGrafter"/>
</dbReference>
<dbReference type="GO" id="GO:0004664">
    <property type="term" value="F:prephenate dehydratase activity"/>
    <property type="evidence" value="ECO:0007669"/>
    <property type="project" value="InterPro"/>
</dbReference>
<dbReference type="InterPro" id="IPR050838">
    <property type="entry name" value="Ketopantoate_reductase"/>
</dbReference>
<dbReference type="Pfam" id="PF02558">
    <property type="entry name" value="ApbA"/>
    <property type="match status" value="1"/>
</dbReference>
<dbReference type="AlphaFoldDB" id="A0A364NRJ2"/>
<dbReference type="InterPro" id="IPR036291">
    <property type="entry name" value="NAD(P)-bd_dom_sf"/>
</dbReference>
<evidence type="ECO:0000256" key="4">
    <source>
        <dbReference type="ARBA" id="ARBA00019465"/>
    </source>
</evidence>
<dbReference type="Pfam" id="PF08546">
    <property type="entry name" value="ApbA_C"/>
    <property type="match status" value="1"/>
</dbReference>
<evidence type="ECO:0000313" key="13">
    <source>
        <dbReference type="EMBL" id="RAU19706.1"/>
    </source>
</evidence>
<dbReference type="PANTHER" id="PTHR43765:SF2">
    <property type="entry name" value="2-DEHYDROPANTOATE 2-REDUCTASE"/>
    <property type="match status" value="1"/>
</dbReference>
<keyword evidence="5 10" id="KW-0566">Pantothenate biosynthesis</keyword>
<comment type="pathway">
    <text evidence="1 10">Cofactor biosynthesis; (R)-pantothenate biosynthesis; (R)-pantoate from 3-methyl-2-oxobutanoate: step 2/2.</text>
</comment>
<accession>A0A364NRJ2</accession>
<evidence type="ECO:0000256" key="2">
    <source>
        <dbReference type="ARBA" id="ARBA00007870"/>
    </source>
</evidence>
<comment type="function">
    <text evidence="10">Catalyzes the NADPH-dependent reduction of ketopantoate into pantoic acid.</text>
</comment>
<evidence type="ECO:0000256" key="5">
    <source>
        <dbReference type="ARBA" id="ARBA00022655"/>
    </source>
</evidence>
<organism evidence="13 14">
    <name type="scientific">Nitrincola tibetensis</name>
    <dbReference type="NCBI Taxonomy" id="2219697"/>
    <lineage>
        <taxon>Bacteria</taxon>
        <taxon>Pseudomonadati</taxon>
        <taxon>Pseudomonadota</taxon>
        <taxon>Gammaproteobacteria</taxon>
        <taxon>Oceanospirillales</taxon>
        <taxon>Oceanospirillaceae</taxon>
        <taxon>Nitrincola</taxon>
    </lineage>
</organism>
<dbReference type="Gene3D" id="1.10.1040.10">
    <property type="entry name" value="N-(1-d-carboxylethyl)-l-norvaline Dehydrogenase, domain 2"/>
    <property type="match status" value="1"/>
</dbReference>
<sequence length="307" mass="34437">MNWHILGAGAIGCLWALRMRQADLNVTLINRTLQAPYDQLIKIKTQFQTHSINVKVESATETTPIQHLLITTKSYDTLSAVASVAHRLSHSCQIVLLQNGYGHQQQLIKTYPHLPIWLASTTAGAWRHSPYTIECVSEGTTLIGSMQPHAEEFPDGWSRLRPQIVLSDNIDHVLWKKLAINCAINPLTAYWGCKNGQLLDKPELKIQMQQVCQEIEALSALKGMRPFSPPLFELTCDIALKTAENHSSMLQDIRANKKTEIDDMTGYICKEAKHLNLDVPMNAELYAKIQGMSLSKLESRPTNKSEA</sequence>
<evidence type="ECO:0000256" key="8">
    <source>
        <dbReference type="ARBA" id="ARBA00032024"/>
    </source>
</evidence>
<evidence type="ECO:0000256" key="7">
    <source>
        <dbReference type="ARBA" id="ARBA00023002"/>
    </source>
</evidence>
<evidence type="ECO:0000259" key="11">
    <source>
        <dbReference type="Pfam" id="PF02558"/>
    </source>
</evidence>
<proteinExistence type="inferred from homology"/>
<dbReference type="SUPFAM" id="SSF48179">
    <property type="entry name" value="6-phosphogluconate dehydrogenase C-terminal domain-like"/>
    <property type="match status" value="1"/>
</dbReference>
<feature type="domain" description="Ketopantoate reductase N-terminal" evidence="11">
    <location>
        <begin position="3"/>
        <end position="147"/>
    </location>
</feature>
<dbReference type="Proteomes" id="UP000250744">
    <property type="component" value="Unassembled WGS sequence"/>
</dbReference>
<dbReference type="InterPro" id="IPR018528">
    <property type="entry name" value="Preph_deHydtase_CS"/>
</dbReference>
<dbReference type="GO" id="GO:0050661">
    <property type="term" value="F:NADP binding"/>
    <property type="evidence" value="ECO:0007669"/>
    <property type="project" value="TreeGrafter"/>
</dbReference>
<gene>
    <name evidence="13" type="ORF">DN062_01070</name>
</gene>
<comment type="catalytic activity">
    <reaction evidence="9 10">
        <text>(R)-pantoate + NADP(+) = 2-dehydropantoate + NADPH + H(+)</text>
        <dbReference type="Rhea" id="RHEA:16233"/>
        <dbReference type="ChEBI" id="CHEBI:11561"/>
        <dbReference type="ChEBI" id="CHEBI:15378"/>
        <dbReference type="ChEBI" id="CHEBI:15980"/>
        <dbReference type="ChEBI" id="CHEBI:57783"/>
        <dbReference type="ChEBI" id="CHEBI:58349"/>
        <dbReference type="EC" id="1.1.1.169"/>
    </reaction>
</comment>
<evidence type="ECO:0000313" key="14">
    <source>
        <dbReference type="Proteomes" id="UP000250744"/>
    </source>
</evidence>
<reference evidence="13 14" key="1">
    <citation type="submission" date="2018-06" db="EMBL/GenBank/DDBJ databases">
        <title>Nitrincola tibetense sp. nov., isolated from Lake XuguoCo on Tibetan Plateau.</title>
        <authorList>
            <person name="Xing P."/>
        </authorList>
    </citation>
    <scope>NUCLEOTIDE SEQUENCE [LARGE SCALE GENOMIC DNA]</scope>
    <source>
        <strain evidence="14">xg18</strain>
    </source>
</reference>
<dbReference type="GO" id="GO:0009094">
    <property type="term" value="P:L-phenylalanine biosynthetic process"/>
    <property type="evidence" value="ECO:0007669"/>
    <property type="project" value="InterPro"/>
</dbReference>
<comment type="similarity">
    <text evidence="2 10">Belongs to the ketopantoate reductase family.</text>
</comment>
<feature type="domain" description="Ketopantoate reductase C-terminal" evidence="12">
    <location>
        <begin position="169"/>
        <end position="291"/>
    </location>
</feature>
<dbReference type="GO" id="GO:0015940">
    <property type="term" value="P:pantothenate biosynthetic process"/>
    <property type="evidence" value="ECO:0007669"/>
    <property type="project" value="UniProtKB-UniPathway"/>
</dbReference>
<dbReference type="Gene3D" id="3.40.50.720">
    <property type="entry name" value="NAD(P)-binding Rossmann-like Domain"/>
    <property type="match status" value="1"/>
</dbReference>
<evidence type="ECO:0000256" key="10">
    <source>
        <dbReference type="RuleBase" id="RU362068"/>
    </source>
</evidence>
<dbReference type="PANTHER" id="PTHR43765">
    <property type="entry name" value="2-DEHYDROPANTOATE 2-REDUCTASE-RELATED"/>
    <property type="match status" value="1"/>
</dbReference>
<dbReference type="RefSeq" id="WP_112156726.1">
    <property type="nucleotide sequence ID" value="NZ_QKRX01000001.1"/>
</dbReference>
<dbReference type="EMBL" id="QKRX01000001">
    <property type="protein sequence ID" value="RAU19706.1"/>
    <property type="molecule type" value="Genomic_DNA"/>
</dbReference>